<dbReference type="InterPro" id="IPR029044">
    <property type="entry name" value="Nucleotide-diphossugar_trans"/>
</dbReference>
<dbReference type="PANTHER" id="PTHR43398">
    <property type="entry name" value="DOLICHOL-PHOSPHATE MANNOSYLTRANSFERASE SUBUNIT 1"/>
    <property type="match status" value="1"/>
</dbReference>
<name>A0ABS9T654_9ACTN</name>
<evidence type="ECO:0000256" key="3">
    <source>
        <dbReference type="ARBA" id="ARBA00022679"/>
    </source>
</evidence>
<evidence type="ECO:0000313" key="6">
    <source>
        <dbReference type="Proteomes" id="UP001166784"/>
    </source>
</evidence>
<reference evidence="5" key="2">
    <citation type="journal article" date="2023" name="Int. J. Syst. Evol. Microbiol.">
        <title>Streptomyces marispadix sp. nov., isolated from marine beach sediment of the Northern Coast of Portugal.</title>
        <authorList>
            <person name="dos Santos J.D.N."/>
            <person name="Vitorino I.R."/>
            <person name="Kallscheuer N."/>
            <person name="Srivastava A."/>
            <person name="Krautwurst S."/>
            <person name="Marz M."/>
            <person name="Jogler C."/>
            <person name="Lobo Da Cunha A."/>
            <person name="Catita J."/>
            <person name="Goncalves H."/>
            <person name="Gonzalez I."/>
            <person name="Reyes F."/>
            <person name="Lage O.M."/>
        </authorList>
    </citation>
    <scope>NUCLEOTIDE SEQUENCE</scope>
    <source>
        <strain evidence="5">M600PL45_2</strain>
    </source>
</reference>
<dbReference type="Gene3D" id="3.90.550.10">
    <property type="entry name" value="Spore Coat Polysaccharide Biosynthesis Protein SpsA, Chain A"/>
    <property type="match status" value="1"/>
</dbReference>
<reference evidence="5" key="1">
    <citation type="submission" date="2022-03" db="EMBL/GenBank/DDBJ databases">
        <authorList>
            <person name="Santos J.D.N."/>
            <person name="Kallscheuer N."/>
            <person name="Jogler C."/>
            <person name="Lage O.M."/>
        </authorList>
    </citation>
    <scope>NUCLEOTIDE SEQUENCE</scope>
    <source>
        <strain evidence="5">M600PL45_2</strain>
    </source>
</reference>
<dbReference type="CDD" id="cd06442">
    <property type="entry name" value="DPM1_like"/>
    <property type="match status" value="1"/>
</dbReference>
<keyword evidence="3" id="KW-0808">Transferase</keyword>
<dbReference type="InterPro" id="IPR039528">
    <property type="entry name" value="DPM1-like"/>
</dbReference>
<gene>
    <name evidence="5" type="ORF">MMA15_27410</name>
</gene>
<feature type="domain" description="Glycosyltransferase 2-like" evidence="4">
    <location>
        <begin position="18"/>
        <end position="180"/>
    </location>
</feature>
<dbReference type="RefSeq" id="WP_241062843.1">
    <property type="nucleotide sequence ID" value="NZ_JAKWJU010000002.1"/>
</dbReference>
<sequence>MTDGGQARRYGPLGTVLVIIPTYNEADNIESVSARVREAVPDAHILIADDNSPDGTGKIADELAAQDGHIHVMHRPGKQGLGAAYLAGFRWGIDNGYGVLVEMDADGSHQPEELPRLLTALKGSDLVLGSRWVPGGRVVNWPQSRRLISRGGSMYSRVMLGLPLRDITGGFRAFRSETLKGLGMDAVASQGYCFQVDLANRAVRAGYHVVEVPITFVERVRGNSKMSRDIMVEALWRVTAWGVEGRVKRALDRRHT</sequence>
<accession>A0ABS9T654</accession>
<comment type="similarity">
    <text evidence="1">Belongs to the glycosyltransferase 2 family.</text>
</comment>
<evidence type="ECO:0000259" key="4">
    <source>
        <dbReference type="Pfam" id="PF00535"/>
    </source>
</evidence>
<organism evidence="5 6">
    <name type="scientific">Streptomyces marispadix</name>
    <dbReference type="NCBI Taxonomy" id="2922868"/>
    <lineage>
        <taxon>Bacteria</taxon>
        <taxon>Bacillati</taxon>
        <taxon>Actinomycetota</taxon>
        <taxon>Actinomycetes</taxon>
        <taxon>Kitasatosporales</taxon>
        <taxon>Streptomycetaceae</taxon>
        <taxon>Streptomyces</taxon>
    </lineage>
</organism>
<evidence type="ECO:0000256" key="2">
    <source>
        <dbReference type="ARBA" id="ARBA00022676"/>
    </source>
</evidence>
<protein>
    <submittedName>
        <fullName evidence="5">Polyprenol monophosphomannose synthase</fullName>
    </submittedName>
</protein>
<dbReference type="InterPro" id="IPR001173">
    <property type="entry name" value="Glyco_trans_2-like"/>
</dbReference>
<dbReference type="Pfam" id="PF00535">
    <property type="entry name" value="Glycos_transf_2"/>
    <property type="match status" value="1"/>
</dbReference>
<dbReference type="Proteomes" id="UP001166784">
    <property type="component" value="Unassembled WGS sequence"/>
</dbReference>
<dbReference type="EMBL" id="JAKWJU010000002">
    <property type="protein sequence ID" value="MCH6163995.1"/>
    <property type="molecule type" value="Genomic_DNA"/>
</dbReference>
<keyword evidence="2" id="KW-0328">Glycosyltransferase</keyword>
<dbReference type="PANTHER" id="PTHR43398:SF1">
    <property type="entry name" value="DOLICHOL-PHOSPHATE MANNOSYLTRANSFERASE SUBUNIT 1"/>
    <property type="match status" value="1"/>
</dbReference>
<keyword evidence="6" id="KW-1185">Reference proteome</keyword>
<proteinExistence type="inferred from homology"/>
<dbReference type="SUPFAM" id="SSF53448">
    <property type="entry name" value="Nucleotide-diphospho-sugar transferases"/>
    <property type="match status" value="1"/>
</dbReference>
<evidence type="ECO:0000256" key="1">
    <source>
        <dbReference type="ARBA" id="ARBA00006739"/>
    </source>
</evidence>
<comment type="caution">
    <text evidence="5">The sequence shown here is derived from an EMBL/GenBank/DDBJ whole genome shotgun (WGS) entry which is preliminary data.</text>
</comment>
<evidence type="ECO:0000313" key="5">
    <source>
        <dbReference type="EMBL" id="MCH6163995.1"/>
    </source>
</evidence>